<feature type="domain" description="Helicase ATP-binding" evidence="7">
    <location>
        <begin position="53"/>
        <end position="223"/>
    </location>
</feature>
<dbReference type="PROSITE" id="PS51194">
    <property type="entry name" value="HELICASE_CTER"/>
    <property type="match status" value="1"/>
</dbReference>
<evidence type="ECO:0000256" key="1">
    <source>
        <dbReference type="ARBA" id="ARBA00012552"/>
    </source>
</evidence>
<dbReference type="Pfam" id="PF00271">
    <property type="entry name" value="Helicase_C"/>
    <property type="match status" value="1"/>
</dbReference>
<dbReference type="SUPFAM" id="SSF52540">
    <property type="entry name" value="P-loop containing nucleoside triphosphate hydrolases"/>
    <property type="match status" value="1"/>
</dbReference>
<name>A0A433TE52_ELYCH</name>
<dbReference type="GO" id="GO:0016787">
    <property type="term" value="F:hydrolase activity"/>
    <property type="evidence" value="ECO:0007669"/>
    <property type="project" value="UniProtKB-KW"/>
</dbReference>
<protein>
    <recommendedName>
        <fullName evidence="1">RNA helicase</fullName>
        <ecNumber evidence="1">3.6.4.13</ecNumber>
    </recommendedName>
</protein>
<dbReference type="GO" id="GO:0005524">
    <property type="term" value="F:ATP binding"/>
    <property type="evidence" value="ECO:0007669"/>
    <property type="project" value="UniProtKB-KW"/>
</dbReference>
<dbReference type="CDD" id="cd17943">
    <property type="entry name" value="DEADc_DDX20"/>
    <property type="match status" value="1"/>
</dbReference>
<reference evidence="9 10" key="1">
    <citation type="submission" date="2019-01" db="EMBL/GenBank/DDBJ databases">
        <title>A draft genome assembly of the solar-powered sea slug Elysia chlorotica.</title>
        <authorList>
            <person name="Cai H."/>
            <person name="Li Q."/>
            <person name="Fang X."/>
            <person name="Li J."/>
            <person name="Curtis N.E."/>
            <person name="Altenburger A."/>
            <person name="Shibata T."/>
            <person name="Feng M."/>
            <person name="Maeda T."/>
            <person name="Schwartz J.A."/>
            <person name="Shigenobu S."/>
            <person name="Lundholm N."/>
            <person name="Nishiyama T."/>
            <person name="Yang H."/>
            <person name="Hasebe M."/>
            <person name="Li S."/>
            <person name="Pierce S.K."/>
            <person name="Wang J."/>
        </authorList>
    </citation>
    <scope>NUCLEOTIDE SEQUENCE [LARGE SCALE GENOMIC DNA]</scope>
    <source>
        <strain evidence="9">EC2010</strain>
        <tissue evidence="9">Whole organism of an adult</tissue>
    </source>
</reference>
<dbReference type="EC" id="3.6.4.13" evidence="1"/>
<evidence type="ECO:0000313" key="10">
    <source>
        <dbReference type="Proteomes" id="UP000271974"/>
    </source>
</evidence>
<dbReference type="CDD" id="cd18787">
    <property type="entry name" value="SF2_C_DEAD"/>
    <property type="match status" value="1"/>
</dbReference>
<evidence type="ECO:0000256" key="2">
    <source>
        <dbReference type="ARBA" id="ARBA00022741"/>
    </source>
</evidence>
<dbReference type="EMBL" id="RQTK01000424">
    <property type="protein sequence ID" value="RUS79846.1"/>
    <property type="molecule type" value="Genomic_DNA"/>
</dbReference>
<evidence type="ECO:0000256" key="6">
    <source>
        <dbReference type="RuleBase" id="RU000492"/>
    </source>
</evidence>
<evidence type="ECO:0000256" key="4">
    <source>
        <dbReference type="ARBA" id="ARBA00022806"/>
    </source>
</evidence>
<dbReference type="InterPro" id="IPR027417">
    <property type="entry name" value="P-loop_NTPase"/>
</dbReference>
<proteinExistence type="inferred from homology"/>
<dbReference type="SMART" id="SM00490">
    <property type="entry name" value="HELICc"/>
    <property type="match status" value="1"/>
</dbReference>
<dbReference type="InterPro" id="IPR000629">
    <property type="entry name" value="RNA-helicase_DEAD-box_CS"/>
</dbReference>
<comment type="caution">
    <text evidence="9">The sequence shown here is derived from an EMBL/GenBank/DDBJ whole genome shotgun (WGS) entry which is preliminary data.</text>
</comment>
<organism evidence="9 10">
    <name type="scientific">Elysia chlorotica</name>
    <name type="common">Eastern emerald elysia</name>
    <name type="synonym">Sea slug</name>
    <dbReference type="NCBI Taxonomy" id="188477"/>
    <lineage>
        <taxon>Eukaryota</taxon>
        <taxon>Metazoa</taxon>
        <taxon>Spiralia</taxon>
        <taxon>Lophotrochozoa</taxon>
        <taxon>Mollusca</taxon>
        <taxon>Gastropoda</taxon>
        <taxon>Heterobranchia</taxon>
        <taxon>Euthyneura</taxon>
        <taxon>Panpulmonata</taxon>
        <taxon>Sacoglossa</taxon>
        <taxon>Placobranchoidea</taxon>
        <taxon>Plakobranchidae</taxon>
        <taxon>Elysia</taxon>
    </lineage>
</organism>
<keyword evidence="5 6" id="KW-0067">ATP-binding</keyword>
<comment type="similarity">
    <text evidence="6">Belongs to the DEAD box helicase family.</text>
</comment>
<keyword evidence="2 6" id="KW-0547">Nucleotide-binding</keyword>
<dbReference type="InterPro" id="IPR001650">
    <property type="entry name" value="Helicase_C-like"/>
</dbReference>
<dbReference type="GO" id="GO:0003724">
    <property type="term" value="F:RNA helicase activity"/>
    <property type="evidence" value="ECO:0007669"/>
    <property type="project" value="UniProtKB-EC"/>
</dbReference>
<dbReference type="OrthoDB" id="434041at2759"/>
<evidence type="ECO:0000256" key="5">
    <source>
        <dbReference type="ARBA" id="ARBA00022840"/>
    </source>
</evidence>
<keyword evidence="3 6" id="KW-0378">Hydrolase</keyword>
<keyword evidence="10" id="KW-1185">Reference proteome</keyword>
<gene>
    <name evidence="9" type="ORF">EGW08_012372</name>
</gene>
<sequence>MSIAHKFEDKIRTDDVLISEAVDFPGLLLSKPVLKGLADGGFLKPSPIQLKAIPLGRCGLDLIVQAKSGTGKTCVFTVIALETVDVTSLSLQVLVLAPTREIAQQIQSVICEIGKAMPGLKCHTFIGGLPILQDKINCKNCHIAVGTPGRVKQLIEIGALKVNSIRLFVLDEADKLLEYTLQESINWIYSSLPDNKQILALSATYPEYLAEHLTRYMRNPTFVRLNATDPALLGVKQYHVVVPHHPMPNIVFNAKTEMVVKIISSVSFQQCLIFSNMQTRAQDLQSELQARNWPTACIAGCLQQEERSFAMDQLKTYKCRILISTDLTSRGIDADKVNLVINLDVPPDHETYLHRVGRAGRFGSFGAAVTIVSKGNREKELWRIEKLCKTYIHKLPDPMPNDLVTRPVPLRLEDIVSTEQIINDTKPGVSEDS</sequence>
<keyword evidence="4 6" id="KW-0347">Helicase</keyword>
<accession>A0A433TE52</accession>
<dbReference type="Proteomes" id="UP000271974">
    <property type="component" value="Unassembled WGS sequence"/>
</dbReference>
<evidence type="ECO:0000313" key="9">
    <source>
        <dbReference type="EMBL" id="RUS79846.1"/>
    </source>
</evidence>
<evidence type="ECO:0000259" key="7">
    <source>
        <dbReference type="PROSITE" id="PS51192"/>
    </source>
</evidence>
<feature type="non-terminal residue" evidence="9">
    <location>
        <position position="433"/>
    </location>
</feature>
<evidence type="ECO:0000259" key="8">
    <source>
        <dbReference type="PROSITE" id="PS51194"/>
    </source>
</evidence>
<dbReference type="Gene3D" id="3.40.50.300">
    <property type="entry name" value="P-loop containing nucleotide triphosphate hydrolases"/>
    <property type="match status" value="2"/>
</dbReference>
<dbReference type="AlphaFoldDB" id="A0A433TE52"/>
<dbReference type="PROSITE" id="PS51192">
    <property type="entry name" value="HELICASE_ATP_BIND_1"/>
    <property type="match status" value="1"/>
</dbReference>
<evidence type="ECO:0000256" key="3">
    <source>
        <dbReference type="ARBA" id="ARBA00022801"/>
    </source>
</evidence>
<dbReference type="Pfam" id="PF00270">
    <property type="entry name" value="DEAD"/>
    <property type="match status" value="1"/>
</dbReference>
<dbReference type="InterPro" id="IPR014001">
    <property type="entry name" value="Helicase_ATP-bd"/>
</dbReference>
<dbReference type="GO" id="GO:0003676">
    <property type="term" value="F:nucleic acid binding"/>
    <property type="evidence" value="ECO:0007669"/>
    <property type="project" value="InterPro"/>
</dbReference>
<feature type="domain" description="Helicase C-terminal" evidence="8">
    <location>
        <begin position="258"/>
        <end position="416"/>
    </location>
</feature>
<dbReference type="PROSITE" id="PS00039">
    <property type="entry name" value="DEAD_ATP_HELICASE"/>
    <property type="match status" value="1"/>
</dbReference>
<dbReference type="InterPro" id="IPR011545">
    <property type="entry name" value="DEAD/DEAH_box_helicase_dom"/>
</dbReference>
<dbReference type="SMART" id="SM00487">
    <property type="entry name" value="DEXDc"/>
    <property type="match status" value="1"/>
</dbReference>
<dbReference type="STRING" id="188477.A0A433TE52"/>
<dbReference type="PANTHER" id="PTHR47958">
    <property type="entry name" value="ATP-DEPENDENT RNA HELICASE DBP3"/>
    <property type="match status" value="1"/>
</dbReference>